<feature type="domain" description="Thioredoxin" evidence="7">
    <location>
        <begin position="479"/>
        <end position="634"/>
    </location>
</feature>
<dbReference type="PROSITE" id="PS51858">
    <property type="entry name" value="PPPDE"/>
    <property type="match status" value="1"/>
</dbReference>
<comment type="similarity">
    <text evidence="2">Belongs to the DeSI family.</text>
</comment>
<dbReference type="Gene3D" id="3.40.30.10">
    <property type="entry name" value="Glutaredoxin"/>
    <property type="match status" value="1"/>
</dbReference>
<name>A0A8H6XQJ7_9AGAR</name>
<sequence length="969" mass="103820">MAKFSMLNFFQSQCATPPPVERVDLTGKTVIVVGANGGLGFEASKHFASMNPGRLILACRSESKGQVALQSKRADILLNGSGNNISKKYRQKQVALLWRCGFWTSQISKSVRQSADRFEQDGGRLDILVANAAVMLPKYEATKDGWETCLQVNCLAMPLLSLLLLPHMLRTGMENSTVPRIVVVASDVHYWATIEKRVLQSPNILATLGSKEYCTPKVMMDPRYFLTKMLNILFVRALNDRITTSTPLVVNAVNPGFCLSNIRNEFSGMQAVVDFLMNKTIALPTEAGSRQLVWGPLEEAQKNCADSISLFGRKWTKRRPIMAPVQLYIYDLSNGLAKQLSAQLTGRQIDGIWHSSIVVFGKEVYYGQGINTSLPGKSHHGQPLQVVDLGETSIDQETWEEYLQEMRDHYTADKYHLLDFNCNSFTNDCAGFLTGGSIPKFVSDLPSDFLSTPFGAALRPTIDAMYRRPTPGAPAAAPPPPNQPVAASLLQAVAAQAQASPSNPPPVAPLAATENLASPLHPSTNSASFRALLSTHRAVVAFFTDYQGCPPCRMVTPVFEQLAAEKGIRVATGGRGAAFTKIDLRVGAGGALASEWGIRATPTFMFFLDGTKVHCGDQGANTAELKTQIDLLLFQAYPPHPHATLSATAVKALSLEPILFTQVPPLDSVLTKFVSLIDAAPSSPTTTQAKEVIRTQVVPYLKARFAPANAAKSTPLMSATPALLTEWAAATTALVGALPTEALFPLADMWRLGALDPSAATWLAAAPGAGPVGVLTHTARDALAQPTQDKGTRNYVLTALRLLANAFKTPALARGLLCGGDGAALGTLVPALLHTDVTVRTAAASLAFNAAAGVQRARVATGAGLGGVNANTGKANDADAAICADEEWQVELVSALVEALEREEAEDVVHRLVAALAFLVRFMPVDGQLQGLLEVLSARKVVEGKLQIKAIQKKEVRGLVEEVGSMCPS</sequence>
<dbReference type="Pfam" id="PF08324">
    <property type="entry name" value="PUL"/>
    <property type="match status" value="1"/>
</dbReference>
<evidence type="ECO:0000256" key="4">
    <source>
        <dbReference type="ARBA" id="ARBA00022801"/>
    </source>
</evidence>
<dbReference type="OrthoDB" id="21221at2759"/>
<dbReference type="EMBL" id="JACAZH010000019">
    <property type="protein sequence ID" value="KAF7346158.1"/>
    <property type="molecule type" value="Genomic_DNA"/>
</dbReference>
<keyword evidence="4" id="KW-0378">Hydrolase</keyword>
<reference evidence="10" key="1">
    <citation type="submission" date="2020-05" db="EMBL/GenBank/DDBJ databases">
        <title>Mycena genomes resolve the evolution of fungal bioluminescence.</title>
        <authorList>
            <person name="Tsai I.J."/>
        </authorList>
    </citation>
    <scope>NUCLEOTIDE SEQUENCE</scope>
    <source>
        <strain evidence="10">160909Yilan</strain>
    </source>
</reference>
<organism evidence="10 11">
    <name type="scientific">Mycena sanguinolenta</name>
    <dbReference type="NCBI Taxonomy" id="230812"/>
    <lineage>
        <taxon>Eukaryota</taxon>
        <taxon>Fungi</taxon>
        <taxon>Dikarya</taxon>
        <taxon>Basidiomycota</taxon>
        <taxon>Agaricomycotina</taxon>
        <taxon>Agaricomycetes</taxon>
        <taxon>Agaricomycetidae</taxon>
        <taxon>Agaricales</taxon>
        <taxon>Marasmiineae</taxon>
        <taxon>Mycenaceae</taxon>
        <taxon>Mycena</taxon>
    </lineage>
</organism>
<evidence type="ECO:0000259" key="8">
    <source>
        <dbReference type="PROSITE" id="PS51396"/>
    </source>
</evidence>
<accession>A0A8H6XQJ7</accession>
<dbReference type="PROSITE" id="PS51352">
    <property type="entry name" value="THIOREDOXIN_2"/>
    <property type="match status" value="1"/>
</dbReference>
<gene>
    <name evidence="10" type="ORF">MSAN_01842600</name>
</gene>
<dbReference type="GO" id="GO:0016491">
    <property type="term" value="F:oxidoreductase activity"/>
    <property type="evidence" value="ECO:0007669"/>
    <property type="project" value="UniProtKB-KW"/>
</dbReference>
<dbReference type="AlphaFoldDB" id="A0A8H6XQJ7"/>
<evidence type="ECO:0000256" key="1">
    <source>
        <dbReference type="ARBA" id="ARBA00006484"/>
    </source>
</evidence>
<dbReference type="Pfam" id="PF00106">
    <property type="entry name" value="adh_short"/>
    <property type="match status" value="1"/>
</dbReference>
<proteinExistence type="inferred from homology"/>
<dbReference type="InterPro" id="IPR002347">
    <property type="entry name" value="SDR_fam"/>
</dbReference>
<dbReference type="Gene3D" id="3.40.50.720">
    <property type="entry name" value="NAD(P)-binding Rossmann-like Domain"/>
    <property type="match status" value="1"/>
</dbReference>
<dbReference type="Gene3D" id="1.25.10.10">
    <property type="entry name" value="Leucine-rich Repeat Variant"/>
    <property type="match status" value="1"/>
</dbReference>
<evidence type="ECO:0000256" key="6">
    <source>
        <dbReference type="ARBA" id="ARBA00023002"/>
    </source>
</evidence>
<dbReference type="InterPro" id="IPR008580">
    <property type="entry name" value="PPPDE_dom"/>
</dbReference>
<dbReference type="SUPFAM" id="SSF51735">
    <property type="entry name" value="NAD(P)-binding Rossmann-fold domains"/>
    <property type="match status" value="1"/>
</dbReference>
<dbReference type="SUPFAM" id="SSF52833">
    <property type="entry name" value="Thioredoxin-like"/>
    <property type="match status" value="1"/>
</dbReference>
<dbReference type="InterPro" id="IPR011989">
    <property type="entry name" value="ARM-like"/>
</dbReference>
<dbReference type="Pfam" id="PF05903">
    <property type="entry name" value="Peptidase_C97"/>
    <property type="match status" value="1"/>
</dbReference>
<feature type="domain" description="PUL" evidence="8">
    <location>
        <begin position="651"/>
        <end position="966"/>
    </location>
</feature>
<dbReference type="CDD" id="cd02947">
    <property type="entry name" value="TRX_family"/>
    <property type="match status" value="1"/>
</dbReference>
<dbReference type="PANTHER" id="PTHR24320:SF252">
    <property type="entry name" value="DEHYDROGENASE_REDUCTASE FAMILY PROTEIN, PUTATIVE (AFU_ORTHOLOGUE AFUA_3G08550)-RELATED"/>
    <property type="match status" value="1"/>
</dbReference>
<dbReference type="Proteomes" id="UP000623467">
    <property type="component" value="Unassembled WGS sequence"/>
</dbReference>
<evidence type="ECO:0000313" key="11">
    <source>
        <dbReference type="Proteomes" id="UP000623467"/>
    </source>
</evidence>
<evidence type="ECO:0000313" key="10">
    <source>
        <dbReference type="EMBL" id="KAF7346158.1"/>
    </source>
</evidence>
<dbReference type="Gene3D" id="3.90.1720.30">
    <property type="entry name" value="PPPDE domains"/>
    <property type="match status" value="1"/>
</dbReference>
<feature type="domain" description="PPPDE" evidence="9">
    <location>
        <begin position="323"/>
        <end position="463"/>
    </location>
</feature>
<evidence type="ECO:0000256" key="3">
    <source>
        <dbReference type="ARBA" id="ARBA00022670"/>
    </source>
</evidence>
<dbReference type="SMART" id="SM01179">
    <property type="entry name" value="DUF862"/>
    <property type="match status" value="1"/>
</dbReference>
<evidence type="ECO:0000259" key="9">
    <source>
        <dbReference type="PROSITE" id="PS51858"/>
    </source>
</evidence>
<dbReference type="PANTHER" id="PTHR24320">
    <property type="entry name" value="RETINOL DEHYDROGENASE"/>
    <property type="match status" value="1"/>
</dbReference>
<dbReference type="InterPro" id="IPR036249">
    <property type="entry name" value="Thioredoxin-like_sf"/>
</dbReference>
<evidence type="ECO:0000256" key="2">
    <source>
        <dbReference type="ARBA" id="ARBA00008140"/>
    </source>
</evidence>
<comment type="caution">
    <text evidence="10">The sequence shown here is derived from an EMBL/GenBank/DDBJ whole genome shotgun (WGS) entry which is preliminary data.</text>
</comment>
<protein>
    <submittedName>
        <fullName evidence="10">DUF862-domain-containing protein</fullName>
    </submittedName>
</protein>
<keyword evidence="11" id="KW-1185">Reference proteome</keyword>
<evidence type="ECO:0000259" key="7">
    <source>
        <dbReference type="PROSITE" id="PS51352"/>
    </source>
</evidence>
<dbReference type="PROSITE" id="PS51396">
    <property type="entry name" value="PUL"/>
    <property type="match status" value="1"/>
</dbReference>
<dbReference type="InterPro" id="IPR042266">
    <property type="entry name" value="PPPDE_sf"/>
</dbReference>
<dbReference type="InterPro" id="IPR013766">
    <property type="entry name" value="Thioredoxin_domain"/>
</dbReference>
<dbReference type="InterPro" id="IPR013535">
    <property type="entry name" value="PUL_dom"/>
</dbReference>
<keyword evidence="5" id="KW-0521">NADP</keyword>
<dbReference type="Pfam" id="PF00085">
    <property type="entry name" value="Thioredoxin"/>
    <property type="match status" value="1"/>
</dbReference>
<keyword evidence="3" id="KW-0645">Protease</keyword>
<evidence type="ECO:0000256" key="5">
    <source>
        <dbReference type="ARBA" id="ARBA00022857"/>
    </source>
</evidence>
<dbReference type="GO" id="GO:0006508">
    <property type="term" value="P:proteolysis"/>
    <property type="evidence" value="ECO:0007669"/>
    <property type="project" value="UniProtKB-KW"/>
</dbReference>
<keyword evidence="6" id="KW-0560">Oxidoreductase</keyword>
<dbReference type="GO" id="GO:0008233">
    <property type="term" value="F:peptidase activity"/>
    <property type="evidence" value="ECO:0007669"/>
    <property type="project" value="UniProtKB-KW"/>
</dbReference>
<comment type="similarity">
    <text evidence="1">Belongs to the short-chain dehydrogenases/reductases (SDR) family.</text>
</comment>
<dbReference type="InterPro" id="IPR036291">
    <property type="entry name" value="NAD(P)-bd_dom_sf"/>
</dbReference>